<proteinExistence type="predicted"/>
<organism evidence="1 2">
    <name type="scientific">Leersia perrieri</name>
    <dbReference type="NCBI Taxonomy" id="77586"/>
    <lineage>
        <taxon>Eukaryota</taxon>
        <taxon>Viridiplantae</taxon>
        <taxon>Streptophyta</taxon>
        <taxon>Embryophyta</taxon>
        <taxon>Tracheophyta</taxon>
        <taxon>Spermatophyta</taxon>
        <taxon>Magnoliopsida</taxon>
        <taxon>Liliopsida</taxon>
        <taxon>Poales</taxon>
        <taxon>Poaceae</taxon>
        <taxon>BOP clade</taxon>
        <taxon>Oryzoideae</taxon>
        <taxon>Oryzeae</taxon>
        <taxon>Oryzinae</taxon>
        <taxon>Leersia</taxon>
    </lineage>
</organism>
<reference evidence="2" key="2">
    <citation type="submission" date="2013-12" db="EMBL/GenBank/DDBJ databases">
        <authorList>
            <person name="Yu Y."/>
            <person name="Lee S."/>
            <person name="de Baynast K."/>
            <person name="Wissotski M."/>
            <person name="Liu L."/>
            <person name="Talag J."/>
            <person name="Goicoechea J."/>
            <person name="Angelova A."/>
            <person name="Jetty R."/>
            <person name="Kudrna D."/>
            <person name="Golser W."/>
            <person name="Rivera L."/>
            <person name="Zhang J."/>
            <person name="Wing R."/>
        </authorList>
    </citation>
    <scope>NUCLEOTIDE SEQUENCE</scope>
</reference>
<dbReference type="EnsemblPlants" id="LPERR03G17640.1">
    <property type="protein sequence ID" value="LPERR03G17640.1"/>
    <property type="gene ID" value="LPERR03G17640"/>
</dbReference>
<keyword evidence="2" id="KW-1185">Reference proteome</keyword>
<dbReference type="AlphaFoldDB" id="A0A0D9VV00"/>
<evidence type="ECO:0000313" key="2">
    <source>
        <dbReference type="Proteomes" id="UP000032180"/>
    </source>
</evidence>
<name>A0A0D9VV00_9ORYZ</name>
<sequence>MDGGWIGLRWCRQYLSELLQEHHKLGPFMQRNAWTQRMALRCARVARKRKATFSFGKTIRARKLGADIMPDLLTS</sequence>
<protein>
    <submittedName>
        <fullName evidence="1">Uncharacterized protein</fullName>
    </submittedName>
</protein>
<dbReference type="Proteomes" id="UP000032180">
    <property type="component" value="Chromosome 3"/>
</dbReference>
<dbReference type="Gramene" id="LPERR03G17640.1">
    <property type="protein sequence ID" value="LPERR03G17640.1"/>
    <property type="gene ID" value="LPERR03G17640"/>
</dbReference>
<reference evidence="1" key="3">
    <citation type="submission" date="2015-04" db="UniProtKB">
        <authorList>
            <consortium name="EnsemblPlants"/>
        </authorList>
    </citation>
    <scope>IDENTIFICATION</scope>
</reference>
<accession>A0A0D9VV00</accession>
<evidence type="ECO:0000313" key="1">
    <source>
        <dbReference type="EnsemblPlants" id="LPERR03G17640.1"/>
    </source>
</evidence>
<dbReference type="HOGENOM" id="CLU_2674660_0_0_1"/>
<reference evidence="1 2" key="1">
    <citation type="submission" date="2012-08" db="EMBL/GenBank/DDBJ databases">
        <title>Oryza genome evolution.</title>
        <authorList>
            <person name="Wing R.A."/>
        </authorList>
    </citation>
    <scope>NUCLEOTIDE SEQUENCE</scope>
</reference>